<dbReference type="EMBL" id="KN716171">
    <property type="protein sequence ID" value="KJH52034.1"/>
    <property type="molecule type" value="Genomic_DNA"/>
</dbReference>
<reference evidence="2 3" key="1">
    <citation type="submission" date="2013-11" db="EMBL/GenBank/DDBJ databases">
        <title>Draft genome of the bovine lungworm Dictyocaulus viviparus.</title>
        <authorList>
            <person name="Mitreva M."/>
        </authorList>
    </citation>
    <scope>NUCLEOTIDE SEQUENCE [LARGE SCALE GENOMIC DNA]</scope>
    <source>
        <strain evidence="2 3">HannoverDv2000</strain>
    </source>
</reference>
<organism evidence="2 3">
    <name type="scientific">Dictyocaulus viviparus</name>
    <name type="common">Bovine lungworm</name>
    <dbReference type="NCBI Taxonomy" id="29172"/>
    <lineage>
        <taxon>Eukaryota</taxon>
        <taxon>Metazoa</taxon>
        <taxon>Ecdysozoa</taxon>
        <taxon>Nematoda</taxon>
        <taxon>Chromadorea</taxon>
        <taxon>Rhabditida</taxon>
        <taxon>Rhabditina</taxon>
        <taxon>Rhabditomorpha</taxon>
        <taxon>Strongyloidea</taxon>
        <taxon>Metastrongylidae</taxon>
        <taxon>Dictyocaulus</taxon>
    </lineage>
</organism>
<dbReference type="PANTHER" id="PTHR34721">
    <property type="entry name" value="PROTEIN CBG09734"/>
    <property type="match status" value="1"/>
</dbReference>
<dbReference type="Proteomes" id="UP000053766">
    <property type="component" value="Unassembled WGS sequence"/>
</dbReference>
<name>A0A0D8Y7R5_DICVI</name>
<feature type="compositionally biased region" description="Basic and acidic residues" evidence="1">
    <location>
        <begin position="357"/>
        <end position="370"/>
    </location>
</feature>
<evidence type="ECO:0000313" key="2">
    <source>
        <dbReference type="EMBL" id="KJH52034.1"/>
    </source>
</evidence>
<evidence type="ECO:0000256" key="1">
    <source>
        <dbReference type="SAM" id="MobiDB-lite"/>
    </source>
</evidence>
<protein>
    <submittedName>
        <fullName evidence="2">Uncharacterized protein</fullName>
    </submittedName>
</protein>
<proteinExistence type="predicted"/>
<dbReference type="AlphaFoldDB" id="A0A0D8Y7R5"/>
<keyword evidence="3" id="KW-1185">Reference proteome</keyword>
<dbReference type="CDD" id="cd00117">
    <property type="entry name" value="TFP"/>
    <property type="match status" value="1"/>
</dbReference>
<feature type="region of interest" description="Disordered" evidence="1">
    <location>
        <begin position="350"/>
        <end position="383"/>
    </location>
</feature>
<feature type="compositionally biased region" description="Basic and acidic residues" evidence="1">
    <location>
        <begin position="123"/>
        <end position="137"/>
    </location>
</feature>
<evidence type="ECO:0000313" key="3">
    <source>
        <dbReference type="Proteomes" id="UP000053766"/>
    </source>
</evidence>
<dbReference type="PANTHER" id="PTHR34721:SF12">
    <property type="entry name" value="PROTEIN QUIVER"/>
    <property type="match status" value="1"/>
</dbReference>
<feature type="region of interest" description="Disordered" evidence="1">
    <location>
        <begin position="108"/>
        <end position="161"/>
    </location>
</feature>
<accession>A0A0D8Y7R5</accession>
<dbReference type="OrthoDB" id="5850827at2759"/>
<reference evidence="3" key="2">
    <citation type="journal article" date="2016" name="Sci. Rep.">
        <title>Dictyocaulus viviparus genome, variome and transcriptome elucidate lungworm biology and support future intervention.</title>
        <authorList>
            <person name="McNulty S.N."/>
            <person name="Strube C."/>
            <person name="Rosa B.A."/>
            <person name="Martin J.C."/>
            <person name="Tyagi R."/>
            <person name="Choi Y.J."/>
            <person name="Wang Q."/>
            <person name="Hallsworth Pepin K."/>
            <person name="Zhang X."/>
            <person name="Ozersky P."/>
            <person name="Wilson R.K."/>
            <person name="Sternberg P.W."/>
            <person name="Gasser R.B."/>
            <person name="Mitreva M."/>
        </authorList>
    </citation>
    <scope>NUCLEOTIDE SEQUENCE [LARGE SCALE GENOMIC DNA]</scope>
    <source>
        <strain evidence="3">HannoverDv2000</strain>
    </source>
</reference>
<sequence>MKECISEQDHYHTFPNKGYAIEEECDLVEIHGQEVAYCICRGHNLCNKAPIAEQFIEFEEKNPELFGDIDLERTATARTISTVPLPAPPPQPARIDFNAPPVPLPPIIPVNDPRMKTSQVVSEIRRAQLPTRERTSDFSESSDGHPPSPPTSEGNFMGGVSLNQQTGVNLATSHTLKSSRGHKGLSCSQCGESNLVMKNSDCNQQVVVNCVESDAVCLTRQILLSEDQAAIEKMCVSWQAVKAEFPMSSMNSCGESNQGRVRYCACNTSECNSIPISMQIIKISQSKILPSLTETSSTTHQPSVTEHLVNSLVTTENPHSPSRMISSIPNHEEFSNDMFALRDESFSAMERNAPKPQGDKSASELSRESSHLSPVIGPQKPIEPVNMPKSALRCFVCVESGISDPTADCSSDAPAQCAVHENFCLTRQTQNDDGTFTMEKRCASETLVISLVESSEARSGCATTKGGLINYCICRGELCNHDGLLAQAQISGVRNPESSRNLQTSSIEESSNIIDPFKSLSTNVPPVFLGNDEVSHPETSTTEYKRYPLAIMN</sequence>
<gene>
    <name evidence="2" type="ORF">DICVIV_01735</name>
</gene>